<dbReference type="VEuPathDB" id="FungiDB:PGTG_11290"/>
<dbReference type="InParanoid" id="E3KLE6"/>
<reference evidence="16" key="2">
    <citation type="journal article" date="2011" name="Proc. Natl. Acad. Sci. U.S.A.">
        <title>Obligate biotrophy features unraveled by the genomic analysis of rust fungi.</title>
        <authorList>
            <person name="Duplessis S."/>
            <person name="Cuomo C.A."/>
            <person name="Lin Y.-C."/>
            <person name="Aerts A."/>
            <person name="Tisserant E."/>
            <person name="Veneault-Fourrey C."/>
            <person name="Joly D.L."/>
            <person name="Hacquard S."/>
            <person name="Amselem J."/>
            <person name="Cantarel B.L."/>
            <person name="Chiu R."/>
            <person name="Coutinho P.M."/>
            <person name="Feau N."/>
            <person name="Field M."/>
            <person name="Frey P."/>
            <person name="Gelhaye E."/>
            <person name="Goldberg J."/>
            <person name="Grabherr M.G."/>
            <person name="Kodira C.D."/>
            <person name="Kohler A."/>
            <person name="Kuees U."/>
            <person name="Lindquist E.A."/>
            <person name="Lucas S.M."/>
            <person name="Mago R."/>
            <person name="Mauceli E."/>
            <person name="Morin E."/>
            <person name="Murat C."/>
            <person name="Pangilinan J.L."/>
            <person name="Park R."/>
            <person name="Pearson M."/>
            <person name="Quesneville H."/>
            <person name="Rouhier N."/>
            <person name="Sakthikumar S."/>
            <person name="Salamov A.A."/>
            <person name="Schmutz J."/>
            <person name="Selles B."/>
            <person name="Shapiro H."/>
            <person name="Tanguay P."/>
            <person name="Tuskan G.A."/>
            <person name="Henrissat B."/>
            <person name="Van de Peer Y."/>
            <person name="Rouze P."/>
            <person name="Ellis J.G."/>
            <person name="Dodds P.N."/>
            <person name="Schein J.E."/>
            <person name="Zhong S."/>
            <person name="Hamelin R.C."/>
            <person name="Grigoriev I.V."/>
            <person name="Szabo L.J."/>
            <person name="Martin F."/>
        </authorList>
    </citation>
    <scope>NUCLEOTIDE SEQUENCE [LARGE SCALE GENOMIC DNA]</scope>
    <source>
        <strain evidence="16">CRL 75-36-700-3 / race SCCL</strain>
    </source>
</reference>
<organism evidence="15 16">
    <name type="scientific">Puccinia graminis f. sp. tritici (strain CRL 75-36-700-3 / race SCCL)</name>
    <name type="common">Black stem rust fungus</name>
    <dbReference type="NCBI Taxonomy" id="418459"/>
    <lineage>
        <taxon>Eukaryota</taxon>
        <taxon>Fungi</taxon>
        <taxon>Dikarya</taxon>
        <taxon>Basidiomycota</taxon>
        <taxon>Pucciniomycotina</taxon>
        <taxon>Pucciniomycetes</taxon>
        <taxon>Pucciniales</taxon>
        <taxon>Pucciniaceae</taxon>
        <taxon>Puccinia</taxon>
    </lineage>
</organism>
<evidence type="ECO:0000256" key="12">
    <source>
        <dbReference type="PROSITE-ProRule" id="PRU00175"/>
    </source>
</evidence>
<sequence>MDHHPTPSDSESTADQPGPSPGGVRPTEEPVEAQPQPAEMTADLDDALLQPPPALLETQQEVIARQEAWVQMMAPLTPEQRLDIQLYADLTTRVWAQLADNPEAPPEVLPAADDLLEIVDNFQRTLQSLPQRTIERIDEFFAHAAQQLGQLGQQRENIHMLRQNVAPFLDGLDITTLTSLQANVAQPDSPKCTICLQHYADNDVIVVLPCHPDHHFHWSCIQVRFPPLIVLLPSLSDFVLHLQRWIHTLIPANFTCPNCRAPIFF</sequence>
<feature type="domain" description="RING-type" evidence="14">
    <location>
        <begin position="192"/>
        <end position="260"/>
    </location>
</feature>
<dbReference type="Pfam" id="PF13639">
    <property type="entry name" value="zf-RING_2"/>
    <property type="match status" value="1"/>
</dbReference>
<dbReference type="Proteomes" id="UP000008783">
    <property type="component" value="Unassembled WGS sequence"/>
</dbReference>
<evidence type="ECO:0000256" key="10">
    <source>
        <dbReference type="ARBA" id="ARBA00022989"/>
    </source>
</evidence>
<dbReference type="PANTHER" id="PTHR45977">
    <property type="entry name" value="TARGET OF ERK KINASE MPK-1"/>
    <property type="match status" value="1"/>
</dbReference>
<evidence type="ECO:0000256" key="9">
    <source>
        <dbReference type="ARBA" id="ARBA00022833"/>
    </source>
</evidence>
<evidence type="ECO:0000256" key="11">
    <source>
        <dbReference type="ARBA" id="ARBA00023136"/>
    </source>
</evidence>
<comment type="subcellular location">
    <subcellularLocation>
        <location evidence="2">Membrane</location>
        <topology evidence="2">Multi-pass membrane protein</topology>
    </subcellularLocation>
</comment>
<keyword evidence="10" id="KW-1133">Transmembrane helix</keyword>
<gene>
    <name evidence="15" type="ORF">PGTG_11290</name>
</gene>
<dbReference type="GO" id="GO:0016020">
    <property type="term" value="C:membrane"/>
    <property type="evidence" value="ECO:0007669"/>
    <property type="project" value="UniProtKB-SubCell"/>
</dbReference>
<dbReference type="PANTHER" id="PTHR45977:SF4">
    <property type="entry name" value="RING-TYPE DOMAIN-CONTAINING PROTEIN"/>
    <property type="match status" value="1"/>
</dbReference>
<accession>E3KLE6</accession>
<dbReference type="GO" id="GO:0006511">
    <property type="term" value="P:ubiquitin-dependent protein catabolic process"/>
    <property type="evidence" value="ECO:0000318"/>
    <property type="project" value="GO_Central"/>
</dbReference>
<keyword evidence="5" id="KW-0812">Transmembrane</keyword>
<proteinExistence type="predicted"/>
<dbReference type="InterPro" id="IPR013083">
    <property type="entry name" value="Znf_RING/FYVE/PHD"/>
</dbReference>
<comment type="catalytic activity">
    <reaction evidence="1">
        <text>S-ubiquitinyl-[E2 ubiquitin-conjugating enzyme]-L-cysteine + [acceptor protein]-L-lysine = [E2 ubiquitin-conjugating enzyme]-L-cysteine + N(6)-ubiquitinyl-[acceptor protein]-L-lysine.</text>
        <dbReference type="EC" id="2.3.2.27"/>
    </reaction>
</comment>
<reference key="1">
    <citation type="submission" date="2007-01" db="EMBL/GenBank/DDBJ databases">
        <title>The Genome Sequence of Puccinia graminis f. sp. tritici Strain CRL 75-36-700-3.</title>
        <authorList>
            <consortium name="The Broad Institute Genome Sequencing Platform"/>
            <person name="Birren B."/>
            <person name="Lander E."/>
            <person name="Galagan J."/>
            <person name="Nusbaum C."/>
            <person name="Devon K."/>
            <person name="Cuomo C."/>
            <person name="Jaffe D."/>
            <person name="Butler J."/>
            <person name="Alvarez P."/>
            <person name="Gnerre S."/>
            <person name="Grabherr M."/>
            <person name="Mauceli E."/>
            <person name="Brockman W."/>
            <person name="Young S."/>
            <person name="LaButti K."/>
            <person name="Sykes S."/>
            <person name="DeCaprio D."/>
            <person name="Crawford M."/>
            <person name="Koehrsen M."/>
            <person name="Engels R."/>
            <person name="Montgomery P."/>
            <person name="Pearson M."/>
            <person name="Howarth C."/>
            <person name="Larson L."/>
            <person name="White J."/>
            <person name="Zeng Q."/>
            <person name="Kodira C."/>
            <person name="Yandava C."/>
            <person name="Alvarado L."/>
            <person name="O'Leary S."/>
            <person name="Szabo L."/>
            <person name="Dean R."/>
            <person name="Schein J."/>
        </authorList>
    </citation>
    <scope>NUCLEOTIDE SEQUENCE</scope>
    <source>
        <strain>CRL 75-36-700-3</strain>
    </source>
</reference>
<dbReference type="GO" id="GO:0061630">
    <property type="term" value="F:ubiquitin protein ligase activity"/>
    <property type="evidence" value="ECO:0000318"/>
    <property type="project" value="GO_Central"/>
</dbReference>
<dbReference type="HOGENOM" id="CLU_070137_0_0_1"/>
<dbReference type="OrthoDB" id="8062037at2759"/>
<dbReference type="KEGG" id="pgr:PGTG_11290"/>
<evidence type="ECO:0000256" key="2">
    <source>
        <dbReference type="ARBA" id="ARBA00004141"/>
    </source>
</evidence>
<keyword evidence="8" id="KW-0833">Ubl conjugation pathway</keyword>
<dbReference type="GeneID" id="10527102"/>
<protein>
    <recommendedName>
        <fullName evidence="3">RING-type E3 ubiquitin transferase</fullName>
        <ecNumber evidence="3">2.3.2.27</ecNumber>
    </recommendedName>
</protein>
<dbReference type="InterPro" id="IPR001841">
    <property type="entry name" value="Znf_RING"/>
</dbReference>
<evidence type="ECO:0000256" key="5">
    <source>
        <dbReference type="ARBA" id="ARBA00022692"/>
    </source>
</evidence>
<keyword evidence="11" id="KW-0472">Membrane</keyword>
<dbReference type="SUPFAM" id="SSF57850">
    <property type="entry name" value="RING/U-box"/>
    <property type="match status" value="1"/>
</dbReference>
<keyword evidence="4" id="KW-0808">Transferase</keyword>
<evidence type="ECO:0000256" key="1">
    <source>
        <dbReference type="ARBA" id="ARBA00000900"/>
    </source>
</evidence>
<keyword evidence="7 12" id="KW-0863">Zinc-finger</keyword>
<dbReference type="EC" id="2.3.2.27" evidence="3"/>
<dbReference type="EMBL" id="DS178293">
    <property type="protein sequence ID" value="EFP85121.1"/>
    <property type="molecule type" value="Genomic_DNA"/>
</dbReference>
<dbReference type="RefSeq" id="XP_003329540.1">
    <property type="nucleotide sequence ID" value="XM_003329492.1"/>
</dbReference>
<evidence type="ECO:0000256" key="8">
    <source>
        <dbReference type="ARBA" id="ARBA00022786"/>
    </source>
</evidence>
<keyword evidence="9" id="KW-0862">Zinc</keyword>
<dbReference type="AlphaFoldDB" id="E3KLE6"/>
<evidence type="ECO:0000259" key="14">
    <source>
        <dbReference type="PROSITE" id="PS50089"/>
    </source>
</evidence>
<dbReference type="PROSITE" id="PS50089">
    <property type="entry name" value="ZF_RING_2"/>
    <property type="match status" value="1"/>
</dbReference>
<evidence type="ECO:0000313" key="15">
    <source>
        <dbReference type="EMBL" id="EFP85121.1"/>
    </source>
</evidence>
<evidence type="ECO:0000256" key="7">
    <source>
        <dbReference type="ARBA" id="ARBA00022771"/>
    </source>
</evidence>
<keyword evidence="6" id="KW-0479">Metal-binding</keyword>
<keyword evidence="16" id="KW-1185">Reference proteome</keyword>
<evidence type="ECO:0000256" key="4">
    <source>
        <dbReference type="ARBA" id="ARBA00022679"/>
    </source>
</evidence>
<dbReference type="Gene3D" id="3.30.40.10">
    <property type="entry name" value="Zinc/RING finger domain, C3HC4 (zinc finger)"/>
    <property type="match status" value="1"/>
</dbReference>
<evidence type="ECO:0000256" key="6">
    <source>
        <dbReference type="ARBA" id="ARBA00022723"/>
    </source>
</evidence>
<evidence type="ECO:0000256" key="3">
    <source>
        <dbReference type="ARBA" id="ARBA00012483"/>
    </source>
</evidence>
<dbReference type="GO" id="GO:0008270">
    <property type="term" value="F:zinc ion binding"/>
    <property type="evidence" value="ECO:0007669"/>
    <property type="project" value="UniProtKB-KW"/>
</dbReference>
<dbReference type="CDD" id="cd16448">
    <property type="entry name" value="RING-H2"/>
    <property type="match status" value="1"/>
</dbReference>
<name>E3KLE6_PUCGT</name>
<feature type="region of interest" description="Disordered" evidence="13">
    <location>
        <begin position="1"/>
        <end position="38"/>
    </location>
</feature>
<dbReference type="GO" id="GO:0016567">
    <property type="term" value="P:protein ubiquitination"/>
    <property type="evidence" value="ECO:0000318"/>
    <property type="project" value="GO_Central"/>
</dbReference>
<evidence type="ECO:0000313" key="16">
    <source>
        <dbReference type="Proteomes" id="UP000008783"/>
    </source>
</evidence>
<evidence type="ECO:0000256" key="13">
    <source>
        <dbReference type="SAM" id="MobiDB-lite"/>
    </source>
</evidence>